<protein>
    <submittedName>
        <fullName evidence="10">Acyl-CoA dehydrogenase family protein</fullName>
    </submittedName>
</protein>
<organism evidence="10 11">
    <name type="scientific">Rhodococcus ruber</name>
    <dbReference type="NCBI Taxonomy" id="1830"/>
    <lineage>
        <taxon>Bacteria</taxon>
        <taxon>Bacillati</taxon>
        <taxon>Actinomycetota</taxon>
        <taxon>Actinomycetes</taxon>
        <taxon>Mycobacteriales</taxon>
        <taxon>Nocardiaceae</taxon>
        <taxon>Rhodococcus</taxon>
    </lineage>
</organism>
<dbReference type="SUPFAM" id="SSF56645">
    <property type="entry name" value="Acyl-CoA dehydrogenase NM domain-like"/>
    <property type="match status" value="1"/>
</dbReference>
<dbReference type="InterPro" id="IPR036250">
    <property type="entry name" value="AcylCo_DH-like_C"/>
</dbReference>
<dbReference type="Pfam" id="PF00441">
    <property type="entry name" value="Acyl-CoA_dh_1"/>
    <property type="match status" value="1"/>
</dbReference>
<keyword evidence="4 6" id="KW-0274">FAD</keyword>
<dbReference type="PANTHER" id="PTHR43292">
    <property type="entry name" value="ACYL-COA DEHYDROGENASE"/>
    <property type="match status" value="1"/>
</dbReference>
<dbReference type="RefSeq" id="WP_269604846.1">
    <property type="nucleotide sequence ID" value="NZ_JAPWIJ010000005.1"/>
</dbReference>
<evidence type="ECO:0000256" key="7">
    <source>
        <dbReference type="SAM" id="MobiDB-lite"/>
    </source>
</evidence>
<dbReference type="InterPro" id="IPR009075">
    <property type="entry name" value="AcylCo_DH/oxidase_C"/>
</dbReference>
<feature type="domain" description="Acyl-CoA oxidase/dehydrogenase middle" evidence="9">
    <location>
        <begin position="116"/>
        <end position="200"/>
    </location>
</feature>
<evidence type="ECO:0000313" key="10">
    <source>
        <dbReference type="EMBL" id="MCZ4519478.1"/>
    </source>
</evidence>
<name>A0ABT4MEQ8_9NOCA</name>
<evidence type="ECO:0000256" key="4">
    <source>
        <dbReference type="ARBA" id="ARBA00022827"/>
    </source>
</evidence>
<dbReference type="InterPro" id="IPR046373">
    <property type="entry name" value="Acyl-CoA_Oxase/DH_mid-dom_sf"/>
</dbReference>
<evidence type="ECO:0000313" key="11">
    <source>
        <dbReference type="Proteomes" id="UP001081071"/>
    </source>
</evidence>
<dbReference type="Pfam" id="PF02770">
    <property type="entry name" value="Acyl-CoA_dh_M"/>
    <property type="match status" value="1"/>
</dbReference>
<evidence type="ECO:0000259" key="9">
    <source>
        <dbReference type="Pfam" id="PF02770"/>
    </source>
</evidence>
<evidence type="ECO:0000259" key="8">
    <source>
        <dbReference type="Pfam" id="PF00441"/>
    </source>
</evidence>
<feature type="domain" description="Acyl-CoA dehydrogenase/oxidase C-terminal" evidence="8">
    <location>
        <begin position="223"/>
        <end position="380"/>
    </location>
</feature>
<dbReference type="Proteomes" id="UP001081071">
    <property type="component" value="Unassembled WGS sequence"/>
</dbReference>
<dbReference type="EMBL" id="JAPWIJ010000005">
    <property type="protein sequence ID" value="MCZ4519478.1"/>
    <property type="molecule type" value="Genomic_DNA"/>
</dbReference>
<keyword evidence="3 6" id="KW-0285">Flavoprotein</keyword>
<evidence type="ECO:0000256" key="2">
    <source>
        <dbReference type="ARBA" id="ARBA00009347"/>
    </source>
</evidence>
<gene>
    <name evidence="10" type="ORF">O4220_13220</name>
</gene>
<dbReference type="Gene3D" id="1.10.540.10">
    <property type="entry name" value="Acyl-CoA dehydrogenase/oxidase, N-terminal domain"/>
    <property type="match status" value="1"/>
</dbReference>
<comment type="cofactor">
    <cofactor evidence="1 6">
        <name>FAD</name>
        <dbReference type="ChEBI" id="CHEBI:57692"/>
    </cofactor>
</comment>
<evidence type="ECO:0000256" key="1">
    <source>
        <dbReference type="ARBA" id="ARBA00001974"/>
    </source>
</evidence>
<accession>A0ABT4MEQ8</accession>
<dbReference type="InterPro" id="IPR052161">
    <property type="entry name" value="Mycobact_Acyl-CoA_DH"/>
</dbReference>
<evidence type="ECO:0000256" key="6">
    <source>
        <dbReference type="RuleBase" id="RU362125"/>
    </source>
</evidence>
<dbReference type="InterPro" id="IPR009100">
    <property type="entry name" value="AcylCoA_DH/oxidase_NM_dom_sf"/>
</dbReference>
<keyword evidence="5 6" id="KW-0560">Oxidoreductase</keyword>
<dbReference type="Gene3D" id="1.20.140.10">
    <property type="entry name" value="Butyryl-CoA Dehydrogenase, subunit A, domain 3"/>
    <property type="match status" value="1"/>
</dbReference>
<comment type="caution">
    <text evidence="10">The sequence shown here is derived from an EMBL/GenBank/DDBJ whole genome shotgun (WGS) entry which is preliminary data.</text>
</comment>
<evidence type="ECO:0000256" key="3">
    <source>
        <dbReference type="ARBA" id="ARBA00022630"/>
    </source>
</evidence>
<feature type="region of interest" description="Disordered" evidence="7">
    <location>
        <begin position="381"/>
        <end position="401"/>
    </location>
</feature>
<comment type="similarity">
    <text evidence="2 6">Belongs to the acyl-CoA dehydrogenase family.</text>
</comment>
<dbReference type="PANTHER" id="PTHR43292:SF4">
    <property type="entry name" value="ACYL-COA DEHYDROGENASE FADE34"/>
    <property type="match status" value="1"/>
</dbReference>
<reference evidence="10" key="1">
    <citation type="submission" date="2022-12" db="EMBL/GenBank/DDBJ databases">
        <authorList>
            <person name="Krivoruchko A.V."/>
            <person name="Elkin A."/>
        </authorList>
    </citation>
    <scope>NUCLEOTIDE SEQUENCE</scope>
    <source>
        <strain evidence="10">IEGM 1391</strain>
    </source>
</reference>
<dbReference type="Gene3D" id="2.40.110.10">
    <property type="entry name" value="Butyryl-CoA Dehydrogenase, subunit A, domain 2"/>
    <property type="match status" value="1"/>
</dbReference>
<evidence type="ECO:0000256" key="5">
    <source>
        <dbReference type="ARBA" id="ARBA00023002"/>
    </source>
</evidence>
<keyword evidence="11" id="KW-1185">Reference proteome</keyword>
<sequence length="401" mass="44206">MTVDQHSDDPTPDGIRSGVREFLAEKWVPGQLSDPDWLDVVVRNRWAVPRWPTDSYGRGLPDSLASIVEEEFDRVGAPGSGQDRFNMHANTVRVFGSDELRASFVRPMLTSEFRMCLLYSEPGAGSDLASLRTRAVREGDEWVIDGQKVWTSGAADADYAFLLARTDWNAPKHKGISFFLFPMKQDGIEVRPIKQITGESEFNEVFITGARVSDGLRLGELHGGWKVLQRALVFERLVMGDRARAGRDNDAMAVTQYSGEEDLIGLARTFERLEDPVIRDRLATVMAMRTVNKWNSQRAEAEAAAGVESAVAALGKLSMSGILHESAALRSAIVGAECMADGRDHPDGDTANFLSMNAFMTSIGGGTDQVQRNIIGERVLGLPREEDPTRQLPFSKASMSR</sequence>
<dbReference type="SUPFAM" id="SSF47203">
    <property type="entry name" value="Acyl-CoA dehydrogenase C-terminal domain-like"/>
    <property type="match status" value="1"/>
</dbReference>
<dbReference type="InterPro" id="IPR006091">
    <property type="entry name" value="Acyl-CoA_Oxase/DH_mid-dom"/>
</dbReference>
<proteinExistence type="inferred from homology"/>
<dbReference type="InterPro" id="IPR037069">
    <property type="entry name" value="AcylCoA_DH/ox_N_sf"/>
</dbReference>